<comment type="caution">
    <text evidence="11">The sequence shown here is derived from an EMBL/GenBank/DDBJ whole genome shotgun (WGS) entry which is preliminary data.</text>
</comment>
<sequence>MDIVFMGTPDFAVTSLKSLIEKFNVRAVFTQPDRPKGRGKKISQSPVKKTALSYGIKEIYQPEKLKEDTISIQKLKSINPDFIVVVAYGQILTKQILDIPKYGCINLHASLLPKYRGAAPINWCIIDGEKETGNTTMLMDEGLDTGDILMSNKVEITEDMTAGELHDILMEDGANLIIKTLKKFKDGTIIRKKQGKTCTNYAKMLNKNIAKINWQLDAKDIKNLIRGLNPWPVAYTNYGKKNMKIYKSKITDEISSMEPGTIIDVCEAGIKVCCKDKILLIEEIQFPGKRCMSVDEYIRGNSIEKGLILGK</sequence>
<dbReference type="CDD" id="cd08646">
    <property type="entry name" value="FMT_core_Met-tRNA-FMT_N"/>
    <property type="match status" value="1"/>
</dbReference>
<dbReference type="InterPro" id="IPR001555">
    <property type="entry name" value="GART_AS"/>
</dbReference>
<dbReference type="Pfam" id="PF02911">
    <property type="entry name" value="Formyl_trans_C"/>
    <property type="match status" value="1"/>
</dbReference>
<dbReference type="InterPro" id="IPR005794">
    <property type="entry name" value="Fmt"/>
</dbReference>
<proteinExistence type="inferred from homology"/>
<dbReference type="NCBIfam" id="TIGR00460">
    <property type="entry name" value="fmt"/>
    <property type="match status" value="1"/>
</dbReference>
<protein>
    <recommendedName>
        <fullName evidence="4 8">Methionyl-tRNA formyltransferase</fullName>
        <ecNumber evidence="3 8">2.1.2.9</ecNumber>
    </recommendedName>
</protein>
<dbReference type="RefSeq" id="WP_017894725.1">
    <property type="nucleotide sequence ID" value="NZ_CBXI010000003.1"/>
</dbReference>
<dbReference type="CDD" id="cd08704">
    <property type="entry name" value="Met_tRNA_FMT_C"/>
    <property type="match status" value="1"/>
</dbReference>
<keyword evidence="12" id="KW-1185">Reference proteome</keyword>
<dbReference type="Gene3D" id="3.10.25.10">
    <property type="entry name" value="Formyl transferase, C-terminal domain"/>
    <property type="match status" value="1"/>
</dbReference>
<evidence type="ECO:0000256" key="3">
    <source>
        <dbReference type="ARBA" id="ARBA00012261"/>
    </source>
</evidence>
<comment type="function">
    <text evidence="1 8">Attaches a formyl group to the free amino group of methionyl-tRNA(fMet). The formyl group appears to play a dual role in the initiator identity of N-formylmethionyl-tRNA by promoting its recognition by IF2 and preventing the misappropriation of this tRNA by the elongation apparatus.</text>
</comment>
<feature type="binding site" evidence="8">
    <location>
        <begin position="110"/>
        <end position="113"/>
    </location>
    <ligand>
        <name>(6S)-5,6,7,8-tetrahydrofolate</name>
        <dbReference type="ChEBI" id="CHEBI:57453"/>
    </ligand>
</feature>
<dbReference type="HAMAP" id="MF_00182">
    <property type="entry name" value="Formyl_trans"/>
    <property type="match status" value="1"/>
</dbReference>
<evidence type="ECO:0000259" key="9">
    <source>
        <dbReference type="Pfam" id="PF00551"/>
    </source>
</evidence>
<dbReference type="InterPro" id="IPR037022">
    <property type="entry name" value="Formyl_trans_C_sf"/>
</dbReference>
<evidence type="ECO:0000256" key="2">
    <source>
        <dbReference type="ARBA" id="ARBA00010699"/>
    </source>
</evidence>
<dbReference type="InterPro" id="IPR002376">
    <property type="entry name" value="Formyl_transf_N"/>
</dbReference>
<dbReference type="GO" id="GO:0004479">
    <property type="term" value="F:methionyl-tRNA formyltransferase activity"/>
    <property type="evidence" value="ECO:0007669"/>
    <property type="project" value="UniProtKB-UniRule"/>
</dbReference>
<gene>
    <name evidence="8" type="primary">fmt</name>
    <name evidence="11" type="ORF">CTDIVETGP_0184</name>
</gene>
<dbReference type="InterPro" id="IPR036477">
    <property type="entry name" value="Formyl_transf_N_sf"/>
</dbReference>
<evidence type="ECO:0000256" key="8">
    <source>
        <dbReference type="HAMAP-Rule" id="MF_00182"/>
    </source>
</evidence>
<keyword evidence="5 8" id="KW-0808">Transferase</keyword>
<reference evidence="11 12" key="1">
    <citation type="journal article" date="2015" name="Genome Announc.">
        <title>Draft Genome Sequence of Clostridium tyrobutyricum Strain DIVETGP, Isolated from Cow's Milk for Grana Padano Production.</title>
        <authorList>
            <person name="Soggiu A."/>
            <person name="Piras C."/>
            <person name="Gaiarsa S."/>
            <person name="Sassera D."/>
            <person name="Roncada P."/>
            <person name="Bendixen E."/>
            <person name="Brasca M."/>
            <person name="Bonizzi L."/>
        </authorList>
    </citation>
    <scope>NUCLEOTIDE SEQUENCE [LARGE SCALE GENOMIC DNA]</scope>
    <source>
        <strain evidence="11 12">DIVETGP</strain>
    </source>
</reference>
<dbReference type="Pfam" id="PF00551">
    <property type="entry name" value="Formyl_trans_N"/>
    <property type="match status" value="1"/>
</dbReference>
<dbReference type="Gene3D" id="3.40.50.170">
    <property type="entry name" value="Formyl transferase, N-terminal domain"/>
    <property type="match status" value="1"/>
</dbReference>
<dbReference type="PANTHER" id="PTHR11138">
    <property type="entry name" value="METHIONYL-TRNA FORMYLTRANSFERASE"/>
    <property type="match status" value="1"/>
</dbReference>
<evidence type="ECO:0000256" key="5">
    <source>
        <dbReference type="ARBA" id="ARBA00022679"/>
    </source>
</evidence>
<dbReference type="InterPro" id="IPR044135">
    <property type="entry name" value="Met-tRNA-FMT_C"/>
</dbReference>
<keyword evidence="6 8" id="KW-0648">Protein biosynthesis</keyword>
<dbReference type="EMBL" id="CBXI010000003">
    <property type="protein sequence ID" value="CDL90114.1"/>
    <property type="molecule type" value="Genomic_DNA"/>
</dbReference>
<dbReference type="InterPro" id="IPR011034">
    <property type="entry name" value="Formyl_transferase-like_C_sf"/>
</dbReference>
<evidence type="ECO:0000256" key="4">
    <source>
        <dbReference type="ARBA" id="ARBA00016014"/>
    </source>
</evidence>
<organism evidence="11 12">
    <name type="scientific">Clostridium tyrobutyricum DIVETGP</name>
    <dbReference type="NCBI Taxonomy" id="1408889"/>
    <lineage>
        <taxon>Bacteria</taxon>
        <taxon>Bacillati</taxon>
        <taxon>Bacillota</taxon>
        <taxon>Clostridia</taxon>
        <taxon>Eubacteriales</taxon>
        <taxon>Clostridiaceae</taxon>
        <taxon>Clostridium</taxon>
    </lineage>
</organism>
<dbReference type="SUPFAM" id="SSF53328">
    <property type="entry name" value="Formyltransferase"/>
    <property type="match status" value="1"/>
</dbReference>
<dbReference type="GO" id="GO:0005829">
    <property type="term" value="C:cytosol"/>
    <property type="evidence" value="ECO:0007669"/>
    <property type="project" value="TreeGrafter"/>
</dbReference>
<accession>W6N4R1</accession>
<dbReference type="OrthoDB" id="9802815at2"/>
<dbReference type="Proteomes" id="UP000019482">
    <property type="component" value="Unassembled WGS sequence"/>
</dbReference>
<dbReference type="AlphaFoldDB" id="W6N4R1"/>
<evidence type="ECO:0000313" key="12">
    <source>
        <dbReference type="Proteomes" id="UP000019482"/>
    </source>
</evidence>
<evidence type="ECO:0000259" key="10">
    <source>
        <dbReference type="Pfam" id="PF02911"/>
    </source>
</evidence>
<feature type="domain" description="Formyl transferase C-terminal" evidence="10">
    <location>
        <begin position="205"/>
        <end position="301"/>
    </location>
</feature>
<dbReference type="InterPro" id="IPR041711">
    <property type="entry name" value="Met-tRNA-FMT_N"/>
</dbReference>
<name>W6N4R1_CLOTY</name>
<dbReference type="GeneID" id="29418477"/>
<dbReference type="SUPFAM" id="SSF50486">
    <property type="entry name" value="FMT C-terminal domain-like"/>
    <property type="match status" value="1"/>
</dbReference>
<comment type="similarity">
    <text evidence="2 8">Belongs to the Fmt family.</text>
</comment>
<dbReference type="EC" id="2.1.2.9" evidence="3 8"/>
<comment type="catalytic activity">
    <reaction evidence="7 8">
        <text>L-methionyl-tRNA(fMet) + (6R)-10-formyltetrahydrofolate = N-formyl-L-methionyl-tRNA(fMet) + (6S)-5,6,7,8-tetrahydrofolate + H(+)</text>
        <dbReference type="Rhea" id="RHEA:24380"/>
        <dbReference type="Rhea" id="RHEA-COMP:9952"/>
        <dbReference type="Rhea" id="RHEA-COMP:9953"/>
        <dbReference type="ChEBI" id="CHEBI:15378"/>
        <dbReference type="ChEBI" id="CHEBI:57453"/>
        <dbReference type="ChEBI" id="CHEBI:78530"/>
        <dbReference type="ChEBI" id="CHEBI:78844"/>
        <dbReference type="ChEBI" id="CHEBI:195366"/>
        <dbReference type="EC" id="2.1.2.9"/>
    </reaction>
</comment>
<evidence type="ECO:0000256" key="7">
    <source>
        <dbReference type="ARBA" id="ARBA00048558"/>
    </source>
</evidence>
<evidence type="ECO:0000313" key="11">
    <source>
        <dbReference type="EMBL" id="CDL90114.1"/>
    </source>
</evidence>
<evidence type="ECO:0000256" key="6">
    <source>
        <dbReference type="ARBA" id="ARBA00022917"/>
    </source>
</evidence>
<dbReference type="InterPro" id="IPR005793">
    <property type="entry name" value="Formyl_trans_C"/>
</dbReference>
<dbReference type="PANTHER" id="PTHR11138:SF5">
    <property type="entry name" value="METHIONYL-TRNA FORMYLTRANSFERASE, MITOCHONDRIAL"/>
    <property type="match status" value="1"/>
</dbReference>
<feature type="domain" description="Formyl transferase N-terminal" evidence="9">
    <location>
        <begin position="3"/>
        <end position="180"/>
    </location>
</feature>
<evidence type="ECO:0000256" key="1">
    <source>
        <dbReference type="ARBA" id="ARBA00002606"/>
    </source>
</evidence>
<dbReference type="PROSITE" id="PS00373">
    <property type="entry name" value="GART"/>
    <property type="match status" value="1"/>
</dbReference>